<feature type="compositionally biased region" description="Low complexity" evidence="7">
    <location>
        <begin position="256"/>
        <end position="266"/>
    </location>
</feature>
<dbReference type="CDD" id="cd01425">
    <property type="entry name" value="RPS2"/>
    <property type="match status" value="1"/>
</dbReference>
<accession>A0A2M7H4B5</accession>
<dbReference type="NCBIfam" id="TIGR01011">
    <property type="entry name" value="rpsB_bact"/>
    <property type="match status" value="1"/>
</dbReference>
<dbReference type="Proteomes" id="UP000230292">
    <property type="component" value="Unassembled WGS sequence"/>
</dbReference>
<dbReference type="HAMAP" id="MF_00291_B">
    <property type="entry name" value="Ribosomal_uS2_B"/>
    <property type="match status" value="1"/>
</dbReference>
<dbReference type="PRINTS" id="PR00395">
    <property type="entry name" value="RIBOSOMALS2"/>
</dbReference>
<sequence length="266" mass="29099">MQVPTLVEMLKCGVHFGHRSSKRHPGMAQYIFGEKDNVNIIDLQQTQDQLKKALAMVKEMGSTGKTILFVGTKRQAAGLVKKYAMSCEMPYVDNRWLGGLLTNFKNVIAVPQKLTTLKQQRETGELGKYTKKEQLEFDREIERLELSVGGLEILPRLPDAVFVVDVREEKTAVREANQLGIPVIAMCDTNVDPQFVETVIAANDDAIKSIEMILKLVSEAISAGRAAPKQAEANIRAAGVAAPEKPAKRAADEVAETPAAETPATA</sequence>
<evidence type="ECO:0000256" key="6">
    <source>
        <dbReference type="RuleBase" id="RU003631"/>
    </source>
</evidence>
<dbReference type="GO" id="GO:0003735">
    <property type="term" value="F:structural constituent of ribosome"/>
    <property type="evidence" value="ECO:0007669"/>
    <property type="project" value="InterPro"/>
</dbReference>
<dbReference type="InterPro" id="IPR001865">
    <property type="entry name" value="Ribosomal_uS2"/>
</dbReference>
<dbReference type="AlphaFoldDB" id="A0A2M7H4B5"/>
<evidence type="ECO:0000256" key="1">
    <source>
        <dbReference type="ARBA" id="ARBA00006242"/>
    </source>
</evidence>
<dbReference type="GO" id="GO:0022627">
    <property type="term" value="C:cytosolic small ribosomal subunit"/>
    <property type="evidence" value="ECO:0007669"/>
    <property type="project" value="TreeGrafter"/>
</dbReference>
<dbReference type="EMBL" id="PFGC01000026">
    <property type="protein sequence ID" value="PIW37076.1"/>
    <property type="molecule type" value="Genomic_DNA"/>
</dbReference>
<dbReference type="PANTHER" id="PTHR12534">
    <property type="entry name" value="30S RIBOSOMAL PROTEIN S2 PROKARYOTIC AND ORGANELLAR"/>
    <property type="match status" value="1"/>
</dbReference>
<evidence type="ECO:0000313" key="9">
    <source>
        <dbReference type="Proteomes" id="UP000230292"/>
    </source>
</evidence>
<dbReference type="PROSITE" id="PS00963">
    <property type="entry name" value="RIBOSOMAL_S2_2"/>
    <property type="match status" value="1"/>
</dbReference>
<evidence type="ECO:0000256" key="3">
    <source>
        <dbReference type="ARBA" id="ARBA00023274"/>
    </source>
</evidence>
<keyword evidence="2 5" id="KW-0689">Ribosomal protein</keyword>
<evidence type="ECO:0000256" key="7">
    <source>
        <dbReference type="SAM" id="MobiDB-lite"/>
    </source>
</evidence>
<comment type="similarity">
    <text evidence="1 5 6">Belongs to the universal ribosomal protein uS2 family.</text>
</comment>
<evidence type="ECO:0000313" key="8">
    <source>
        <dbReference type="EMBL" id="PIW37076.1"/>
    </source>
</evidence>
<protein>
    <recommendedName>
        <fullName evidence="4 5">Small ribosomal subunit protein uS2</fullName>
    </recommendedName>
</protein>
<evidence type="ECO:0000256" key="2">
    <source>
        <dbReference type="ARBA" id="ARBA00022980"/>
    </source>
</evidence>
<reference evidence="8 9" key="1">
    <citation type="submission" date="2017-09" db="EMBL/GenBank/DDBJ databases">
        <title>Depth-based differentiation of microbial function through sediment-hosted aquifers and enrichment of novel symbionts in the deep terrestrial subsurface.</title>
        <authorList>
            <person name="Probst A.J."/>
            <person name="Ladd B."/>
            <person name="Jarett J.K."/>
            <person name="Geller-Mcgrath D.E."/>
            <person name="Sieber C.M."/>
            <person name="Emerson J.B."/>
            <person name="Anantharaman K."/>
            <person name="Thomas B.C."/>
            <person name="Malmstrom R."/>
            <person name="Stieglmeier M."/>
            <person name="Klingl A."/>
            <person name="Woyke T."/>
            <person name="Ryan C.M."/>
            <person name="Banfield J.F."/>
        </authorList>
    </citation>
    <scope>NUCLEOTIDE SEQUENCE [LARGE SCALE GENOMIC DNA]</scope>
    <source>
        <strain evidence="8">CG15_BIG_FIL_POST_REV_8_21_14_020_45_12</strain>
    </source>
</reference>
<evidence type="ECO:0000256" key="4">
    <source>
        <dbReference type="ARBA" id="ARBA00035256"/>
    </source>
</evidence>
<keyword evidence="3 5" id="KW-0687">Ribonucleoprotein</keyword>
<dbReference type="GO" id="GO:0006412">
    <property type="term" value="P:translation"/>
    <property type="evidence" value="ECO:0007669"/>
    <property type="project" value="UniProtKB-UniRule"/>
</dbReference>
<dbReference type="InterPro" id="IPR018130">
    <property type="entry name" value="Ribosomal_uS2_CS"/>
</dbReference>
<comment type="caution">
    <text evidence="8">The sequence shown here is derived from an EMBL/GenBank/DDBJ whole genome shotgun (WGS) entry which is preliminary data.</text>
</comment>
<dbReference type="Gene3D" id="1.10.287.610">
    <property type="entry name" value="Helix hairpin bin"/>
    <property type="match status" value="1"/>
</dbReference>
<dbReference type="InterPro" id="IPR023591">
    <property type="entry name" value="Ribosomal_uS2_flav_dom_sf"/>
</dbReference>
<evidence type="ECO:0000256" key="5">
    <source>
        <dbReference type="HAMAP-Rule" id="MF_00291"/>
    </source>
</evidence>
<name>A0A2M7H4B5_9BACT</name>
<dbReference type="SUPFAM" id="SSF52313">
    <property type="entry name" value="Ribosomal protein S2"/>
    <property type="match status" value="1"/>
</dbReference>
<dbReference type="InterPro" id="IPR005706">
    <property type="entry name" value="Ribosomal_uS2_bac/mit/plastid"/>
</dbReference>
<dbReference type="PROSITE" id="PS00962">
    <property type="entry name" value="RIBOSOMAL_S2_1"/>
    <property type="match status" value="1"/>
</dbReference>
<dbReference type="Pfam" id="PF00318">
    <property type="entry name" value="Ribosomal_S2"/>
    <property type="match status" value="1"/>
</dbReference>
<dbReference type="PANTHER" id="PTHR12534:SF0">
    <property type="entry name" value="SMALL RIBOSOMAL SUBUNIT PROTEIN US2M"/>
    <property type="match status" value="1"/>
</dbReference>
<gene>
    <name evidence="5 8" type="primary">rpsB</name>
    <name evidence="8" type="ORF">COW24_02040</name>
</gene>
<proteinExistence type="inferred from homology"/>
<organism evidence="8 9">
    <name type="scientific">Candidatus Kerfeldbacteria bacterium CG15_BIG_FIL_POST_REV_8_21_14_020_45_12</name>
    <dbReference type="NCBI Taxonomy" id="2014247"/>
    <lineage>
        <taxon>Bacteria</taxon>
        <taxon>Candidatus Kerfeldiibacteriota</taxon>
    </lineage>
</organism>
<dbReference type="Gene3D" id="3.40.50.10490">
    <property type="entry name" value="Glucose-6-phosphate isomerase like protein, domain 1"/>
    <property type="match status" value="1"/>
</dbReference>
<feature type="region of interest" description="Disordered" evidence="7">
    <location>
        <begin position="237"/>
        <end position="266"/>
    </location>
</feature>